<evidence type="ECO:0000256" key="5">
    <source>
        <dbReference type="ARBA" id="ARBA00022517"/>
    </source>
</evidence>
<feature type="compositionally biased region" description="Basic and acidic residues" evidence="8">
    <location>
        <begin position="38"/>
        <end position="49"/>
    </location>
</feature>
<dbReference type="PANTHER" id="PTHR28127:SF1">
    <property type="entry name" value="RIBOSOME ASSEMBLY PROTEIN 3"/>
    <property type="match status" value="1"/>
</dbReference>
<dbReference type="InterPro" id="IPR028217">
    <property type="entry name" value="Rsa3_C"/>
</dbReference>
<proteinExistence type="inferred from homology"/>
<evidence type="ECO:0000256" key="1">
    <source>
        <dbReference type="ARBA" id="ARBA00003035"/>
    </source>
</evidence>
<protein>
    <recommendedName>
        <fullName evidence="4">Ribosome assembly protein 3</fullName>
    </recommendedName>
</protein>
<dbReference type="PANTHER" id="PTHR28127">
    <property type="entry name" value="RIBOSOME ASSEMBLY PROTEIN 3"/>
    <property type="match status" value="1"/>
</dbReference>
<feature type="region of interest" description="Disordered" evidence="8">
    <location>
        <begin position="1"/>
        <end position="81"/>
    </location>
</feature>
<reference evidence="10" key="1">
    <citation type="submission" date="2023-08" db="EMBL/GenBank/DDBJ databases">
        <title>Black Yeasts Isolated from many extreme environments.</title>
        <authorList>
            <person name="Coleine C."/>
            <person name="Stajich J.E."/>
            <person name="Selbmann L."/>
        </authorList>
    </citation>
    <scope>NUCLEOTIDE SEQUENCE</scope>
    <source>
        <strain evidence="10">CCFEE 5401</strain>
    </source>
</reference>
<dbReference type="GO" id="GO:0005730">
    <property type="term" value="C:nucleolus"/>
    <property type="evidence" value="ECO:0007669"/>
    <property type="project" value="UniProtKB-SubCell"/>
</dbReference>
<evidence type="ECO:0000259" key="9">
    <source>
        <dbReference type="Pfam" id="PF14615"/>
    </source>
</evidence>
<gene>
    <name evidence="10" type="ORF">LTR62_003350</name>
</gene>
<dbReference type="Proteomes" id="UP001310890">
    <property type="component" value="Unassembled WGS sequence"/>
</dbReference>
<keyword evidence="5" id="KW-0690">Ribosome biogenesis</keyword>
<dbReference type="GO" id="GO:0030687">
    <property type="term" value="C:preribosome, large subunit precursor"/>
    <property type="evidence" value="ECO:0007669"/>
    <property type="project" value="TreeGrafter"/>
</dbReference>
<evidence type="ECO:0000256" key="4">
    <source>
        <dbReference type="ARBA" id="ARBA00015339"/>
    </source>
</evidence>
<feature type="compositionally biased region" description="Basic residues" evidence="8">
    <location>
        <begin position="7"/>
        <end position="16"/>
    </location>
</feature>
<feature type="domain" description="Ribosome-assembly protein 3 C-terminal" evidence="9">
    <location>
        <begin position="82"/>
        <end position="126"/>
    </location>
</feature>
<dbReference type="AlphaFoldDB" id="A0AAN7TL39"/>
<evidence type="ECO:0000256" key="6">
    <source>
        <dbReference type="ARBA" id="ARBA00023242"/>
    </source>
</evidence>
<evidence type="ECO:0000313" key="10">
    <source>
        <dbReference type="EMBL" id="KAK5113481.1"/>
    </source>
</evidence>
<accession>A0AAN7TL39</accession>
<comment type="similarity">
    <text evidence="3">Belongs to the RSA3 family.</text>
</comment>
<evidence type="ECO:0000256" key="7">
    <source>
        <dbReference type="ARBA" id="ARBA00023274"/>
    </source>
</evidence>
<keyword evidence="6" id="KW-0539">Nucleus</keyword>
<organism evidence="10 11">
    <name type="scientific">Meristemomyces frigidus</name>
    <dbReference type="NCBI Taxonomy" id="1508187"/>
    <lineage>
        <taxon>Eukaryota</taxon>
        <taxon>Fungi</taxon>
        <taxon>Dikarya</taxon>
        <taxon>Ascomycota</taxon>
        <taxon>Pezizomycotina</taxon>
        <taxon>Dothideomycetes</taxon>
        <taxon>Dothideomycetidae</taxon>
        <taxon>Mycosphaerellales</taxon>
        <taxon>Teratosphaeriaceae</taxon>
        <taxon>Meristemomyces</taxon>
    </lineage>
</organism>
<evidence type="ECO:0000256" key="3">
    <source>
        <dbReference type="ARBA" id="ARBA00006256"/>
    </source>
</evidence>
<evidence type="ECO:0000313" key="11">
    <source>
        <dbReference type="Proteomes" id="UP001310890"/>
    </source>
</evidence>
<dbReference type="EMBL" id="JAVRRL010000023">
    <property type="protein sequence ID" value="KAK5113481.1"/>
    <property type="molecule type" value="Genomic_DNA"/>
</dbReference>
<comment type="caution">
    <text evidence="10">The sequence shown here is derived from an EMBL/GenBank/DDBJ whole genome shotgun (WGS) entry which is preliminary data.</text>
</comment>
<dbReference type="Pfam" id="PF14615">
    <property type="entry name" value="Rsa3"/>
    <property type="match status" value="1"/>
</dbReference>
<evidence type="ECO:0000256" key="8">
    <source>
        <dbReference type="SAM" id="MobiDB-lite"/>
    </source>
</evidence>
<sequence length="138" mass="14730">MAAKSGAPKRKNKRKVRTEIASSASGSSRASSPALQTKEADNNTIDHADQTTTPAAGTEEQEEENTSQRFPERPTPNPEKAFSDFYLRQATKEFANDLDKLRSASDFGAKSVGLLVGALGQGGACFGKGERERVGRGV</sequence>
<keyword evidence="7" id="KW-0687">Ribonucleoprotein</keyword>
<dbReference type="InterPro" id="IPR051898">
    <property type="entry name" value="Ribosome_Assembly_3"/>
</dbReference>
<comment type="function">
    <text evidence="1">Required for efficient biogenesis of the 60S ribosomal subunit.</text>
</comment>
<dbReference type="GO" id="GO:0000027">
    <property type="term" value="P:ribosomal large subunit assembly"/>
    <property type="evidence" value="ECO:0007669"/>
    <property type="project" value="TreeGrafter"/>
</dbReference>
<name>A0AAN7TL39_9PEZI</name>
<feature type="compositionally biased region" description="Low complexity" evidence="8">
    <location>
        <begin position="21"/>
        <end position="34"/>
    </location>
</feature>
<evidence type="ECO:0000256" key="2">
    <source>
        <dbReference type="ARBA" id="ARBA00004604"/>
    </source>
</evidence>
<comment type="subcellular location">
    <subcellularLocation>
        <location evidence="2">Nucleus</location>
        <location evidence="2">Nucleolus</location>
    </subcellularLocation>
</comment>